<protein>
    <submittedName>
        <fullName evidence="6">ABC transporter ATP-binding protein</fullName>
    </submittedName>
</protein>
<dbReference type="PROSITE" id="PS00211">
    <property type="entry name" value="ABC_TRANSPORTER_1"/>
    <property type="match status" value="1"/>
</dbReference>
<evidence type="ECO:0000256" key="2">
    <source>
        <dbReference type="ARBA" id="ARBA00022741"/>
    </source>
</evidence>
<evidence type="ECO:0000256" key="4">
    <source>
        <dbReference type="SAM" id="MobiDB-lite"/>
    </source>
</evidence>
<dbReference type="Gene3D" id="3.40.50.300">
    <property type="entry name" value="P-loop containing nucleotide triphosphate hydrolases"/>
    <property type="match status" value="1"/>
</dbReference>
<dbReference type="PANTHER" id="PTHR42788:SF13">
    <property type="entry name" value="ALIPHATIC SULFONATES IMPORT ATP-BINDING PROTEIN SSUB"/>
    <property type="match status" value="1"/>
</dbReference>
<sequence>MSSMTTTAPASPASTTSSPGDTLLDFRGVEMRFPNGTVALHDVDLTVDRGEFVTVVGPSGCGKSTLLRIASGLEHASQGTTDIKTDRIGYVFQDATLLPWRSVEANVELLAELNGRSPAERKRAAQEAIDLVGLSGFEKNLPKQLSGGMKMRASLARSLTLEPELFLFDEPFGALDEITRERLNDELLRLFVEKQFAGLFITHSVSEAVYLSTRVIVMSGRPGSIVETFDVPFPMPRSPEIRFEAEFAKLVGEVSHALREGHH</sequence>
<dbReference type="SUPFAM" id="SSF52540">
    <property type="entry name" value="P-loop containing nucleoside triphosphate hydrolases"/>
    <property type="match status" value="1"/>
</dbReference>
<name>A0ABP8E5K4_9MICO</name>
<keyword evidence="2" id="KW-0547">Nucleotide-binding</keyword>
<evidence type="ECO:0000313" key="7">
    <source>
        <dbReference type="Proteomes" id="UP001501594"/>
    </source>
</evidence>
<keyword evidence="1" id="KW-0813">Transport</keyword>
<organism evidence="6 7">
    <name type="scientific">Frondihabitans peucedani</name>
    <dbReference type="NCBI Taxonomy" id="598626"/>
    <lineage>
        <taxon>Bacteria</taxon>
        <taxon>Bacillati</taxon>
        <taxon>Actinomycetota</taxon>
        <taxon>Actinomycetes</taxon>
        <taxon>Micrococcales</taxon>
        <taxon>Microbacteriaceae</taxon>
        <taxon>Frondihabitans</taxon>
    </lineage>
</organism>
<reference evidence="7" key="1">
    <citation type="journal article" date="2019" name="Int. J. Syst. Evol. Microbiol.">
        <title>The Global Catalogue of Microorganisms (GCM) 10K type strain sequencing project: providing services to taxonomists for standard genome sequencing and annotation.</title>
        <authorList>
            <consortium name="The Broad Institute Genomics Platform"/>
            <consortium name="The Broad Institute Genome Sequencing Center for Infectious Disease"/>
            <person name="Wu L."/>
            <person name="Ma J."/>
        </authorList>
    </citation>
    <scope>NUCLEOTIDE SEQUENCE [LARGE SCALE GENOMIC DNA]</scope>
    <source>
        <strain evidence="7">JCM 17442</strain>
    </source>
</reference>
<comment type="caution">
    <text evidence="6">The sequence shown here is derived from an EMBL/GenBank/DDBJ whole genome shotgun (WGS) entry which is preliminary data.</text>
</comment>
<proteinExistence type="predicted"/>
<dbReference type="InterPro" id="IPR017871">
    <property type="entry name" value="ABC_transporter-like_CS"/>
</dbReference>
<feature type="region of interest" description="Disordered" evidence="4">
    <location>
        <begin position="1"/>
        <end position="21"/>
    </location>
</feature>
<evidence type="ECO:0000313" key="6">
    <source>
        <dbReference type="EMBL" id="GAA4267513.1"/>
    </source>
</evidence>
<dbReference type="PANTHER" id="PTHR42788">
    <property type="entry name" value="TAURINE IMPORT ATP-BINDING PROTEIN-RELATED"/>
    <property type="match status" value="1"/>
</dbReference>
<dbReference type="Proteomes" id="UP001501594">
    <property type="component" value="Unassembled WGS sequence"/>
</dbReference>
<evidence type="ECO:0000256" key="1">
    <source>
        <dbReference type="ARBA" id="ARBA00022448"/>
    </source>
</evidence>
<feature type="domain" description="ABC transporter" evidence="5">
    <location>
        <begin position="24"/>
        <end position="245"/>
    </location>
</feature>
<accession>A0ABP8E5K4</accession>
<dbReference type="InterPro" id="IPR003593">
    <property type="entry name" value="AAA+_ATPase"/>
</dbReference>
<dbReference type="InterPro" id="IPR003439">
    <property type="entry name" value="ABC_transporter-like_ATP-bd"/>
</dbReference>
<evidence type="ECO:0000259" key="5">
    <source>
        <dbReference type="PROSITE" id="PS50893"/>
    </source>
</evidence>
<dbReference type="GO" id="GO:0005524">
    <property type="term" value="F:ATP binding"/>
    <property type="evidence" value="ECO:0007669"/>
    <property type="project" value="UniProtKB-KW"/>
</dbReference>
<dbReference type="EMBL" id="BAABAU010000004">
    <property type="protein sequence ID" value="GAA4267513.1"/>
    <property type="molecule type" value="Genomic_DNA"/>
</dbReference>
<keyword evidence="3 6" id="KW-0067">ATP-binding</keyword>
<feature type="compositionally biased region" description="Low complexity" evidence="4">
    <location>
        <begin position="1"/>
        <end position="19"/>
    </location>
</feature>
<dbReference type="PROSITE" id="PS50893">
    <property type="entry name" value="ABC_TRANSPORTER_2"/>
    <property type="match status" value="1"/>
</dbReference>
<dbReference type="Pfam" id="PF00005">
    <property type="entry name" value="ABC_tran"/>
    <property type="match status" value="1"/>
</dbReference>
<evidence type="ECO:0000256" key="3">
    <source>
        <dbReference type="ARBA" id="ARBA00022840"/>
    </source>
</evidence>
<dbReference type="SMART" id="SM00382">
    <property type="entry name" value="AAA"/>
    <property type="match status" value="1"/>
</dbReference>
<dbReference type="InterPro" id="IPR050166">
    <property type="entry name" value="ABC_transporter_ATP-bind"/>
</dbReference>
<dbReference type="InterPro" id="IPR027417">
    <property type="entry name" value="P-loop_NTPase"/>
</dbReference>
<keyword evidence="7" id="KW-1185">Reference proteome</keyword>
<dbReference type="CDD" id="cd03293">
    <property type="entry name" value="ABC_NrtD_SsuB_transporters"/>
    <property type="match status" value="1"/>
</dbReference>
<gene>
    <name evidence="6" type="ORF">GCM10022256_31250</name>
</gene>